<dbReference type="SMART" id="SM00739">
    <property type="entry name" value="KOW"/>
    <property type="match status" value="1"/>
</dbReference>
<dbReference type="InterPro" id="IPR008991">
    <property type="entry name" value="Translation_prot_SH3-like_sf"/>
</dbReference>
<dbReference type="InterPro" id="IPR015869">
    <property type="entry name" value="Transcrpt_antiterm_NusG_bac_CS"/>
</dbReference>
<dbReference type="InterPro" id="IPR001062">
    <property type="entry name" value="Transcrpt_antiterm_NusG"/>
</dbReference>
<evidence type="ECO:0000256" key="1">
    <source>
        <dbReference type="ARBA" id="ARBA00022814"/>
    </source>
</evidence>
<gene>
    <name evidence="6" type="ORF">ACFQE0_26015</name>
</gene>
<reference evidence="7" key="1">
    <citation type="journal article" date="2019" name="Int. J. Syst. Evol. Microbiol.">
        <title>The Global Catalogue of Microorganisms (GCM) 10K type strain sequencing project: providing services to taxonomists for standard genome sequencing and annotation.</title>
        <authorList>
            <consortium name="The Broad Institute Genomics Platform"/>
            <consortium name="The Broad Institute Genome Sequencing Center for Infectious Disease"/>
            <person name="Wu L."/>
            <person name="Ma J."/>
        </authorList>
    </citation>
    <scope>NUCLEOTIDE SEQUENCE [LARGE SCALE GENOMIC DNA]</scope>
    <source>
        <strain evidence="7">CCUG 48316</strain>
    </source>
</reference>
<organism evidence="6 7">
    <name type="scientific">Methylobacterium komagatae</name>
    <dbReference type="NCBI Taxonomy" id="374425"/>
    <lineage>
        <taxon>Bacteria</taxon>
        <taxon>Pseudomonadati</taxon>
        <taxon>Pseudomonadota</taxon>
        <taxon>Alphaproteobacteria</taxon>
        <taxon>Hyphomicrobiales</taxon>
        <taxon>Methylobacteriaceae</taxon>
        <taxon>Methylobacterium</taxon>
    </lineage>
</organism>
<evidence type="ECO:0000256" key="2">
    <source>
        <dbReference type="ARBA" id="ARBA00023015"/>
    </source>
</evidence>
<evidence type="ECO:0000313" key="6">
    <source>
        <dbReference type="EMBL" id="MFC6792709.1"/>
    </source>
</evidence>
<dbReference type="InterPro" id="IPR014722">
    <property type="entry name" value="Rib_uL2_dom2"/>
</dbReference>
<feature type="compositionally biased region" description="Basic and acidic residues" evidence="4">
    <location>
        <begin position="48"/>
        <end position="60"/>
    </location>
</feature>
<feature type="domain" description="KOW" evidence="5">
    <location>
        <begin position="224"/>
        <end position="251"/>
    </location>
</feature>
<dbReference type="InterPro" id="IPR043425">
    <property type="entry name" value="NusG-like"/>
</dbReference>
<evidence type="ECO:0000259" key="5">
    <source>
        <dbReference type="SMART" id="SM00739"/>
    </source>
</evidence>
<keyword evidence="7" id="KW-1185">Reference proteome</keyword>
<dbReference type="InterPro" id="IPR005824">
    <property type="entry name" value="KOW"/>
</dbReference>
<dbReference type="RefSeq" id="WP_378974903.1">
    <property type="nucleotide sequence ID" value="NZ_JBHSWN010000001.1"/>
</dbReference>
<keyword evidence="3" id="KW-0804">Transcription</keyword>
<protein>
    <submittedName>
        <fullName evidence="6">Transcription termination/antitermination protein NusG</fullName>
    </submittedName>
</protein>
<sequence length="278" mass="32188">MTRRLTRKQRLRLKREQEAARKRFDRRGYIGPAGNGDRPVRGDGQSESPRERHQREMREREAERIAARRAEHDLPEGKVWIMVEACVGHAHDLTERLRKAEIPFFRPTDDVEQRLASGQVRKIRMPLFDRTVFVGLAYREQLEELAAEHPWLMERRVFGTLGLRDDREWAWTVEHVERTESLIDGAGHERRVPAILPVALPDAEMRRFANALIGAVPILDDHDRIEIGEHVMVVDGPFASFPGIVEEADDRLNRFKVAVSIFGRATPVELERAQFERA</sequence>
<feature type="compositionally biased region" description="Basic and acidic residues" evidence="4">
    <location>
        <begin position="14"/>
        <end position="28"/>
    </location>
</feature>
<name>A0ABW2BS81_9HYPH</name>
<feature type="region of interest" description="Disordered" evidence="4">
    <location>
        <begin position="1"/>
        <end position="60"/>
    </location>
</feature>
<accession>A0ABW2BS81</accession>
<dbReference type="Proteomes" id="UP001596292">
    <property type="component" value="Unassembled WGS sequence"/>
</dbReference>
<dbReference type="PROSITE" id="PS01014">
    <property type="entry name" value="NUSG"/>
    <property type="match status" value="1"/>
</dbReference>
<dbReference type="EMBL" id="JBHSWN010000001">
    <property type="protein sequence ID" value="MFC6792709.1"/>
    <property type="molecule type" value="Genomic_DNA"/>
</dbReference>
<keyword evidence="1" id="KW-0889">Transcription antitermination</keyword>
<evidence type="ECO:0000313" key="7">
    <source>
        <dbReference type="Proteomes" id="UP001596292"/>
    </source>
</evidence>
<dbReference type="PRINTS" id="PR00338">
    <property type="entry name" value="NUSGTNSCPFCT"/>
</dbReference>
<dbReference type="Gene3D" id="2.30.30.30">
    <property type="match status" value="1"/>
</dbReference>
<feature type="compositionally biased region" description="Basic residues" evidence="4">
    <location>
        <begin position="1"/>
        <end position="13"/>
    </location>
</feature>
<dbReference type="SUPFAM" id="SSF50104">
    <property type="entry name" value="Translation proteins SH3-like domain"/>
    <property type="match status" value="1"/>
</dbReference>
<comment type="caution">
    <text evidence="6">The sequence shown here is derived from an EMBL/GenBank/DDBJ whole genome shotgun (WGS) entry which is preliminary data.</text>
</comment>
<evidence type="ECO:0000256" key="4">
    <source>
        <dbReference type="SAM" id="MobiDB-lite"/>
    </source>
</evidence>
<dbReference type="PANTHER" id="PTHR30265">
    <property type="entry name" value="RHO-INTERACTING TRANSCRIPTION TERMINATION FACTOR NUSG"/>
    <property type="match status" value="1"/>
</dbReference>
<dbReference type="PANTHER" id="PTHR30265:SF4">
    <property type="entry name" value="KOW MOTIF FAMILY PROTEIN, EXPRESSED"/>
    <property type="match status" value="1"/>
</dbReference>
<keyword evidence="2" id="KW-0805">Transcription regulation</keyword>
<evidence type="ECO:0000256" key="3">
    <source>
        <dbReference type="ARBA" id="ARBA00023163"/>
    </source>
</evidence>
<dbReference type="CDD" id="cd06091">
    <property type="entry name" value="KOW_NusG"/>
    <property type="match status" value="1"/>
</dbReference>
<proteinExistence type="predicted"/>